<reference evidence="2" key="1">
    <citation type="submission" date="2017-06" db="EMBL/GenBank/DDBJ databases">
        <authorList>
            <person name="Varghese N."/>
            <person name="Submissions S."/>
        </authorList>
    </citation>
    <scope>NUCLEOTIDE SEQUENCE [LARGE SCALE GENOMIC DNA]</scope>
    <source>
        <strain evidence="2">LNB2</strain>
    </source>
</reference>
<proteinExistence type="predicted"/>
<evidence type="ECO:0000313" key="2">
    <source>
        <dbReference type="Proteomes" id="UP000198281"/>
    </source>
</evidence>
<evidence type="ECO:0000313" key="1">
    <source>
        <dbReference type="EMBL" id="SNS86977.1"/>
    </source>
</evidence>
<sequence length="31" mass="3410">MSELGRTPIIGGNARCNRGCLAYVAEQMELR</sequence>
<keyword evidence="2" id="KW-1185">Reference proteome</keyword>
<name>A0A239I0B0_9SPHN</name>
<organism evidence="1 2">
    <name type="scientific">Edaphosphingomonas laterariae</name>
    <dbReference type="NCBI Taxonomy" id="861865"/>
    <lineage>
        <taxon>Bacteria</taxon>
        <taxon>Pseudomonadati</taxon>
        <taxon>Pseudomonadota</taxon>
        <taxon>Alphaproteobacteria</taxon>
        <taxon>Sphingomonadales</taxon>
        <taxon>Rhizorhabdaceae</taxon>
        <taxon>Edaphosphingomonas</taxon>
    </lineage>
</organism>
<dbReference type="Proteomes" id="UP000198281">
    <property type="component" value="Unassembled WGS sequence"/>
</dbReference>
<gene>
    <name evidence="1" type="ORF">SAMN06295912_12037</name>
</gene>
<accession>A0A239I0B0</accession>
<dbReference type="AlphaFoldDB" id="A0A239I0B0"/>
<dbReference type="EMBL" id="FZOS01000020">
    <property type="protein sequence ID" value="SNS86977.1"/>
    <property type="molecule type" value="Genomic_DNA"/>
</dbReference>
<protein>
    <submittedName>
        <fullName evidence="1">Uncharacterized protein</fullName>
    </submittedName>
</protein>